<name>A0A6A4S220_SCOMX</name>
<accession>A0A6A4S220</accession>
<organism evidence="2 3">
    <name type="scientific">Scophthalmus maximus</name>
    <name type="common">Turbot</name>
    <name type="synonym">Psetta maxima</name>
    <dbReference type="NCBI Taxonomy" id="52904"/>
    <lineage>
        <taxon>Eukaryota</taxon>
        <taxon>Metazoa</taxon>
        <taxon>Chordata</taxon>
        <taxon>Craniata</taxon>
        <taxon>Vertebrata</taxon>
        <taxon>Euteleostomi</taxon>
        <taxon>Actinopterygii</taxon>
        <taxon>Neopterygii</taxon>
        <taxon>Teleostei</taxon>
        <taxon>Neoteleostei</taxon>
        <taxon>Acanthomorphata</taxon>
        <taxon>Carangaria</taxon>
        <taxon>Pleuronectiformes</taxon>
        <taxon>Pleuronectoidei</taxon>
        <taxon>Scophthalmidae</taxon>
        <taxon>Scophthalmus</taxon>
    </lineage>
</organism>
<gene>
    <name evidence="2" type="ORF">F2P81_018361</name>
</gene>
<evidence type="ECO:0000313" key="2">
    <source>
        <dbReference type="EMBL" id="KAF0029256.1"/>
    </source>
</evidence>
<reference evidence="2 3" key="1">
    <citation type="submission" date="2019-06" db="EMBL/GenBank/DDBJ databases">
        <title>Draft genomes of female and male turbot (Scophthalmus maximus).</title>
        <authorList>
            <person name="Xu H."/>
            <person name="Xu X.-W."/>
            <person name="Shao C."/>
            <person name="Chen S."/>
        </authorList>
    </citation>
    <scope>NUCLEOTIDE SEQUENCE [LARGE SCALE GENOMIC DNA]</scope>
    <source>
        <strain evidence="2">Ysfricsl-2016a</strain>
        <tissue evidence="2">Blood</tissue>
    </source>
</reference>
<dbReference type="EMBL" id="VEVO01000016">
    <property type="protein sequence ID" value="KAF0029256.1"/>
    <property type="molecule type" value="Genomic_DNA"/>
</dbReference>
<dbReference type="Proteomes" id="UP000438429">
    <property type="component" value="Unassembled WGS sequence"/>
</dbReference>
<proteinExistence type="predicted"/>
<feature type="compositionally biased region" description="Basic and acidic residues" evidence="1">
    <location>
        <begin position="77"/>
        <end position="88"/>
    </location>
</feature>
<evidence type="ECO:0000256" key="1">
    <source>
        <dbReference type="SAM" id="MobiDB-lite"/>
    </source>
</evidence>
<comment type="caution">
    <text evidence="2">The sequence shown here is derived from an EMBL/GenBank/DDBJ whole genome shotgun (WGS) entry which is preliminary data.</text>
</comment>
<sequence length="113" mass="12132">MNEGTVKRSPLHDPVTKSETLETVAPLFRYKCHCDGAAGSVLLLSAHFDGLRTTPPPPVPGVSASSLRCSTCPTVSRVHDDNKSRAEVQRSTPARVHTRITGTRALAMSPVNK</sequence>
<protein>
    <submittedName>
        <fullName evidence="2">Uncharacterized protein</fullName>
    </submittedName>
</protein>
<evidence type="ECO:0000313" key="3">
    <source>
        <dbReference type="Proteomes" id="UP000438429"/>
    </source>
</evidence>
<feature type="region of interest" description="Disordered" evidence="1">
    <location>
        <begin position="74"/>
        <end position="96"/>
    </location>
</feature>
<dbReference type="AlphaFoldDB" id="A0A6A4S220"/>